<sequence length="90" mass="9848">MTAYSDDTTPPALAEDGETILMPLRGRTADGVHYHGVEELHPGDPGYDELFPIARDNPVEQLGEPERPVDPDTMAAILRDSGLDRFDDKG</sequence>
<protein>
    <submittedName>
        <fullName evidence="1">Uncharacterized protein</fullName>
    </submittedName>
</protein>
<proteinExistence type="predicted"/>
<dbReference type="Proteomes" id="UP001611263">
    <property type="component" value="Unassembled WGS sequence"/>
</dbReference>
<comment type="caution">
    <text evidence="1">The sequence shown here is derived from an EMBL/GenBank/DDBJ whole genome shotgun (WGS) entry which is preliminary data.</text>
</comment>
<gene>
    <name evidence="1" type="ORF">ACH4WX_14010</name>
</gene>
<name>A0ABW7TPR1_9NOCA</name>
<keyword evidence="2" id="KW-1185">Reference proteome</keyword>
<dbReference type="GeneID" id="93504815"/>
<organism evidence="1 2">
    <name type="scientific">Nocardia carnea</name>
    <dbReference type="NCBI Taxonomy" id="37328"/>
    <lineage>
        <taxon>Bacteria</taxon>
        <taxon>Bacillati</taxon>
        <taxon>Actinomycetota</taxon>
        <taxon>Actinomycetes</taxon>
        <taxon>Mycobacteriales</taxon>
        <taxon>Nocardiaceae</taxon>
        <taxon>Nocardia</taxon>
    </lineage>
</organism>
<dbReference type="RefSeq" id="WP_033245220.1">
    <property type="nucleotide sequence ID" value="NZ_JBIRUQ010000002.1"/>
</dbReference>
<dbReference type="EMBL" id="JBIRUQ010000002">
    <property type="protein sequence ID" value="MFI1461826.1"/>
    <property type="molecule type" value="Genomic_DNA"/>
</dbReference>
<evidence type="ECO:0000313" key="2">
    <source>
        <dbReference type="Proteomes" id="UP001611263"/>
    </source>
</evidence>
<evidence type="ECO:0000313" key="1">
    <source>
        <dbReference type="EMBL" id="MFI1461826.1"/>
    </source>
</evidence>
<accession>A0ABW7TPR1</accession>
<reference evidence="1 2" key="1">
    <citation type="submission" date="2024-10" db="EMBL/GenBank/DDBJ databases">
        <title>The Natural Products Discovery Center: Release of the First 8490 Sequenced Strains for Exploring Actinobacteria Biosynthetic Diversity.</title>
        <authorList>
            <person name="Kalkreuter E."/>
            <person name="Kautsar S.A."/>
            <person name="Yang D."/>
            <person name="Bader C.D."/>
            <person name="Teijaro C.N."/>
            <person name="Fluegel L."/>
            <person name="Davis C.M."/>
            <person name="Simpson J.R."/>
            <person name="Lauterbach L."/>
            <person name="Steele A.D."/>
            <person name="Gui C."/>
            <person name="Meng S."/>
            <person name="Li G."/>
            <person name="Viehrig K."/>
            <person name="Ye F."/>
            <person name="Su P."/>
            <person name="Kiefer A.F."/>
            <person name="Nichols A."/>
            <person name="Cepeda A.J."/>
            <person name="Yan W."/>
            <person name="Fan B."/>
            <person name="Jiang Y."/>
            <person name="Adhikari A."/>
            <person name="Zheng C.-J."/>
            <person name="Schuster L."/>
            <person name="Cowan T.M."/>
            <person name="Smanski M.J."/>
            <person name="Chevrette M.G."/>
            <person name="De Carvalho L.P.S."/>
            <person name="Shen B."/>
        </authorList>
    </citation>
    <scope>NUCLEOTIDE SEQUENCE [LARGE SCALE GENOMIC DNA]</scope>
    <source>
        <strain evidence="1 2">NPDC020568</strain>
    </source>
</reference>